<dbReference type="InterPro" id="IPR029055">
    <property type="entry name" value="Ntn_hydrolases_N"/>
</dbReference>
<dbReference type="Gene3D" id="2.30.120.10">
    <property type="match status" value="1"/>
</dbReference>
<dbReference type="InterPro" id="IPR043146">
    <property type="entry name" value="Penicillin_amidase_N_B-knob"/>
</dbReference>
<comment type="subunit">
    <text evidence="4">Heterodimer of an alpha subunit and a beta subunit processed from the same precursor.</text>
</comment>
<dbReference type="GO" id="GO:0017000">
    <property type="term" value="P:antibiotic biosynthetic process"/>
    <property type="evidence" value="ECO:0007669"/>
    <property type="project" value="InterPro"/>
</dbReference>
<dbReference type="GO" id="GO:0046872">
    <property type="term" value="F:metal ion binding"/>
    <property type="evidence" value="ECO:0007669"/>
    <property type="project" value="UniProtKB-KW"/>
</dbReference>
<dbReference type="EMBL" id="CP014476">
    <property type="protein sequence ID" value="AMK74983.1"/>
    <property type="molecule type" value="Genomic_DNA"/>
</dbReference>
<evidence type="ECO:0000313" key="7">
    <source>
        <dbReference type="EMBL" id="AMK74983.1"/>
    </source>
</evidence>
<evidence type="ECO:0000256" key="3">
    <source>
        <dbReference type="ARBA" id="ARBA00023145"/>
    </source>
</evidence>
<keyword evidence="6" id="KW-0479">Metal-binding</keyword>
<evidence type="ECO:0000256" key="1">
    <source>
        <dbReference type="ARBA" id="ARBA00006586"/>
    </source>
</evidence>
<dbReference type="OrthoDB" id="9760084at2"/>
<dbReference type="Gene3D" id="1.10.439.10">
    <property type="entry name" value="Penicillin Amidohydrolase, domain 1"/>
    <property type="match status" value="1"/>
</dbReference>
<dbReference type="PANTHER" id="PTHR34218:SF4">
    <property type="entry name" value="ACYL-HOMOSERINE LACTONE ACYLASE QUIP"/>
    <property type="match status" value="1"/>
</dbReference>
<organism evidence="7 8">
    <name type="scientific">Methylomonas denitrificans</name>
    <dbReference type="NCBI Taxonomy" id="1538553"/>
    <lineage>
        <taxon>Bacteria</taxon>
        <taxon>Pseudomonadati</taxon>
        <taxon>Pseudomonadota</taxon>
        <taxon>Gammaproteobacteria</taxon>
        <taxon>Methylococcales</taxon>
        <taxon>Methylococcaceae</taxon>
        <taxon>Methylomonas</taxon>
    </lineage>
</organism>
<name>A0A140E3K9_9GAMM</name>
<keyword evidence="6" id="KW-0106">Calcium</keyword>
<dbReference type="SUPFAM" id="SSF56235">
    <property type="entry name" value="N-terminal nucleophile aminohydrolases (Ntn hydrolases)"/>
    <property type="match status" value="1"/>
</dbReference>
<evidence type="ECO:0000256" key="4">
    <source>
        <dbReference type="ARBA" id="ARBA00038735"/>
    </source>
</evidence>
<dbReference type="Pfam" id="PF01804">
    <property type="entry name" value="Penicil_amidase"/>
    <property type="match status" value="1"/>
</dbReference>
<evidence type="ECO:0000256" key="2">
    <source>
        <dbReference type="ARBA" id="ARBA00022801"/>
    </source>
</evidence>
<dbReference type="RefSeq" id="WP_036275551.1">
    <property type="nucleotide sequence ID" value="NZ_CP014476.1"/>
</dbReference>
<reference evidence="7 8" key="1">
    <citation type="journal article" date="2015" name="Environ. Microbiol.">
        <title>Methane oxidation coupled to nitrate reduction under hypoxia by the Gammaproteobacterium Methylomonas denitrificans, sp. nov. type strain FJG1.</title>
        <authorList>
            <person name="Kits K.D."/>
            <person name="Klotz M.G."/>
            <person name="Stein L.Y."/>
        </authorList>
    </citation>
    <scope>NUCLEOTIDE SEQUENCE [LARGE SCALE GENOMIC DNA]</scope>
    <source>
        <strain evidence="7 8">FJG1</strain>
    </source>
</reference>
<dbReference type="InterPro" id="IPR002692">
    <property type="entry name" value="S45"/>
</dbReference>
<dbReference type="Gene3D" id="3.60.20.10">
    <property type="entry name" value="Glutamine Phosphoribosylpyrophosphate, subunit 1, domain 1"/>
    <property type="match status" value="1"/>
</dbReference>
<comment type="cofactor">
    <cofactor evidence="6">
        <name>Ca(2+)</name>
        <dbReference type="ChEBI" id="CHEBI:29108"/>
    </cofactor>
    <text evidence="6">Binds 1 Ca(2+) ion per dimer.</text>
</comment>
<dbReference type="GO" id="GO:0016811">
    <property type="term" value="F:hydrolase activity, acting on carbon-nitrogen (but not peptide) bonds, in linear amides"/>
    <property type="evidence" value="ECO:0007669"/>
    <property type="project" value="InterPro"/>
</dbReference>
<dbReference type="PIRSF" id="PIRSF001227">
    <property type="entry name" value="Pen_acylase"/>
    <property type="match status" value="1"/>
</dbReference>
<evidence type="ECO:0000313" key="8">
    <source>
        <dbReference type="Proteomes" id="UP000030512"/>
    </source>
</evidence>
<accession>A0A140E3K9</accession>
<dbReference type="InterPro" id="IPR023343">
    <property type="entry name" value="Penicillin_amidase_dom1"/>
</dbReference>
<dbReference type="KEGG" id="mdn:JT25_000520"/>
<dbReference type="Gene3D" id="1.10.1400.10">
    <property type="match status" value="1"/>
</dbReference>
<dbReference type="Proteomes" id="UP000030512">
    <property type="component" value="Chromosome"/>
</dbReference>
<feature type="active site" description="Nucleophile" evidence="5">
    <location>
        <position position="257"/>
    </location>
</feature>
<feature type="binding site" evidence="6">
    <location>
        <position position="186"/>
    </location>
    <ligand>
        <name>Ca(2+)</name>
        <dbReference type="ChEBI" id="CHEBI:29108"/>
    </ligand>
</feature>
<comment type="similarity">
    <text evidence="1">Belongs to the peptidase S45 family.</text>
</comment>
<feature type="binding site" evidence="6">
    <location>
        <position position="329"/>
    </location>
    <ligand>
        <name>Ca(2+)</name>
        <dbReference type="ChEBI" id="CHEBI:29108"/>
    </ligand>
</feature>
<evidence type="ECO:0000256" key="5">
    <source>
        <dbReference type="PIRSR" id="PIRSR001227-1"/>
    </source>
</evidence>
<protein>
    <submittedName>
        <fullName evidence="7">Penicillin acylase</fullName>
    </submittedName>
</protein>
<gene>
    <name evidence="7" type="ORF">JT25_000520</name>
</gene>
<evidence type="ECO:0000256" key="6">
    <source>
        <dbReference type="PIRSR" id="PIRSR001227-2"/>
    </source>
</evidence>
<keyword evidence="3" id="KW-0865">Zymogen</keyword>
<sequence length="785" mass="86951">MRKTRTVFLAICFLTIVVCGLIYSALRASLPTEDGELKLPGLAKAVSVQSDTLGVPSIVASNREDAFRTLGYLHASDRLFQMELMRRKSAGRLAELFGASALKLDRKQRTYQLSRTASTIVQDLPAAQRQTLQAYVDGVNAYIEQARILPPEFLVLRHSPEPWRAEDSILVALGMFQTLNGQEQDERMVSVMEQALPADLLTFLTPDTDSYATVLVGGPSSRRFSQSIPVQAMAALPDADAHLAQNHVDADNVVAGSNNWVVAGSKTADGRAIVANDMHLGLGVPNIWYRADLTYRDKHIYGVTLPGLPAVVVGGNNDVAWGFTNVTADLVDLVRLELDTANPTRYRTPQGWREFAQHTETIKVKDAAAEDITLQDTVWGPVSDQLLLGQPVAVKWVALERHAVDLGLLEMDNAQSTHQAMTIMNNAGGPAQNVVFADTQGHIGWTYMGRFPKRVGFDGLASRSWADGNLAWQGYIPPDELPRLMDPAEGFIATANNRTLGSDYPHVIAHNWALGYRAFRIAELLRDHQGLTEQDLLAIQLDSRGGALDYFQQLALAELRDLPNKESDLQEVERALQAWDGHMRVNSIGAAFLQEFRKRLAEEVFAKVVAACRAHDPEFRYAWREMETPLRQLLTERPTGLLSSRYHDDWRLMIVDILRQTHEALHRQYPETDLAKLTWGQTHGMSLQHPFSRVAPLLGNVLDMPTFASDGCASVCVRVMDHGHGASERLVLSPAHPDDAIFHMPGGQSGHVLSPHYRDQQQSWQDGLATPLQADAKSETLSFVP</sequence>
<feature type="binding site" evidence="6">
    <location>
        <position position="331"/>
    </location>
    <ligand>
        <name>Ca(2+)</name>
        <dbReference type="ChEBI" id="CHEBI:29108"/>
    </ligand>
</feature>
<keyword evidence="8" id="KW-1185">Reference proteome</keyword>
<dbReference type="PANTHER" id="PTHR34218">
    <property type="entry name" value="PEPTIDASE S45 PENICILLIN AMIDASE"/>
    <property type="match status" value="1"/>
</dbReference>
<dbReference type="InterPro" id="IPR043147">
    <property type="entry name" value="Penicillin_amidase_A-knob"/>
</dbReference>
<dbReference type="InterPro" id="IPR014395">
    <property type="entry name" value="Pen/GL7ACA/AHL_acylase"/>
</dbReference>
<dbReference type="CDD" id="cd03747">
    <property type="entry name" value="Ntn_PGA_like"/>
    <property type="match status" value="1"/>
</dbReference>
<dbReference type="AlphaFoldDB" id="A0A140E3K9"/>
<proteinExistence type="inferred from homology"/>
<feature type="binding site" evidence="6">
    <location>
        <position position="332"/>
    </location>
    <ligand>
        <name>Ca(2+)</name>
        <dbReference type="ChEBI" id="CHEBI:29108"/>
    </ligand>
</feature>
<keyword evidence="2" id="KW-0378">Hydrolase</keyword>